<accession>A0A3M7Q171</accession>
<comment type="caution">
    <text evidence="1">The sequence shown here is derived from an EMBL/GenBank/DDBJ whole genome shotgun (WGS) entry which is preliminary data.</text>
</comment>
<evidence type="ECO:0000313" key="2">
    <source>
        <dbReference type="Proteomes" id="UP000276133"/>
    </source>
</evidence>
<organism evidence="1 2">
    <name type="scientific">Brachionus plicatilis</name>
    <name type="common">Marine rotifer</name>
    <name type="synonym">Brachionus muelleri</name>
    <dbReference type="NCBI Taxonomy" id="10195"/>
    <lineage>
        <taxon>Eukaryota</taxon>
        <taxon>Metazoa</taxon>
        <taxon>Spiralia</taxon>
        <taxon>Gnathifera</taxon>
        <taxon>Rotifera</taxon>
        <taxon>Eurotatoria</taxon>
        <taxon>Monogononta</taxon>
        <taxon>Pseudotrocha</taxon>
        <taxon>Ploima</taxon>
        <taxon>Brachionidae</taxon>
        <taxon>Brachionus</taxon>
    </lineage>
</organism>
<evidence type="ECO:0000313" key="1">
    <source>
        <dbReference type="EMBL" id="RNA05073.1"/>
    </source>
</evidence>
<dbReference type="AlphaFoldDB" id="A0A3M7Q171"/>
<dbReference type="EMBL" id="REGN01007865">
    <property type="protein sequence ID" value="RNA05073.1"/>
    <property type="molecule type" value="Genomic_DNA"/>
</dbReference>
<dbReference type="Proteomes" id="UP000276133">
    <property type="component" value="Unassembled WGS sequence"/>
</dbReference>
<name>A0A3M7Q171_BRAPC</name>
<sequence length="74" mass="8739">MFVSENELRHGKDEDNEARLFQQIFSSSTLRAIFLIRLSKGKGLLLNHHVIIQWGCKYYDPSVCWLYDYVTDDN</sequence>
<keyword evidence="2" id="KW-1185">Reference proteome</keyword>
<gene>
    <name evidence="1" type="ORF">BpHYR1_007301</name>
</gene>
<proteinExistence type="predicted"/>
<protein>
    <submittedName>
        <fullName evidence="1">Uncharacterized protein</fullName>
    </submittedName>
</protein>
<reference evidence="1 2" key="1">
    <citation type="journal article" date="2018" name="Sci. Rep.">
        <title>Genomic signatures of local adaptation to the degree of environmental predictability in rotifers.</title>
        <authorList>
            <person name="Franch-Gras L."/>
            <person name="Hahn C."/>
            <person name="Garcia-Roger E.M."/>
            <person name="Carmona M.J."/>
            <person name="Serra M."/>
            <person name="Gomez A."/>
        </authorList>
    </citation>
    <scope>NUCLEOTIDE SEQUENCE [LARGE SCALE GENOMIC DNA]</scope>
    <source>
        <strain evidence="1">HYR1</strain>
    </source>
</reference>